<accession>A0ABW4FI72</accession>
<reference evidence="2" key="1">
    <citation type="journal article" date="2019" name="Int. J. Syst. Evol. Microbiol.">
        <title>The Global Catalogue of Microorganisms (GCM) 10K type strain sequencing project: providing services to taxonomists for standard genome sequencing and annotation.</title>
        <authorList>
            <consortium name="The Broad Institute Genomics Platform"/>
            <consortium name="The Broad Institute Genome Sequencing Center for Infectious Disease"/>
            <person name="Wu L."/>
            <person name="Ma J."/>
        </authorList>
    </citation>
    <scope>NUCLEOTIDE SEQUENCE [LARGE SCALE GENOMIC DNA]</scope>
    <source>
        <strain evidence="2">JCM 12165</strain>
    </source>
</reference>
<sequence>MPLDWADVVKRYENGAELPSMPGAHTLKVTGADDNYIYVSHRLWKAKLTRANLEKAVRLLEEGRMTRDYGDVVDHYRTYIADERPTTAATVLKDLGFVT</sequence>
<protein>
    <submittedName>
        <fullName evidence="1">Uncharacterized protein</fullName>
    </submittedName>
</protein>
<dbReference type="EMBL" id="JBHUCP010000005">
    <property type="protein sequence ID" value="MFD1529619.1"/>
    <property type="molecule type" value="Genomic_DNA"/>
</dbReference>
<name>A0ABW4FI72_9PSEU</name>
<keyword evidence="2" id="KW-1185">Reference proteome</keyword>
<evidence type="ECO:0000313" key="2">
    <source>
        <dbReference type="Proteomes" id="UP001597145"/>
    </source>
</evidence>
<gene>
    <name evidence="1" type="ORF">ACFSCY_09220</name>
</gene>
<comment type="caution">
    <text evidence="1">The sequence shown here is derived from an EMBL/GenBank/DDBJ whole genome shotgun (WGS) entry which is preliminary data.</text>
</comment>
<evidence type="ECO:0000313" key="1">
    <source>
        <dbReference type="EMBL" id="MFD1529619.1"/>
    </source>
</evidence>
<dbReference type="Proteomes" id="UP001597145">
    <property type="component" value="Unassembled WGS sequence"/>
</dbReference>
<organism evidence="1 2">
    <name type="scientific">Pseudonocardia aurantiaca</name>
    <dbReference type="NCBI Taxonomy" id="75290"/>
    <lineage>
        <taxon>Bacteria</taxon>
        <taxon>Bacillati</taxon>
        <taxon>Actinomycetota</taxon>
        <taxon>Actinomycetes</taxon>
        <taxon>Pseudonocardiales</taxon>
        <taxon>Pseudonocardiaceae</taxon>
        <taxon>Pseudonocardia</taxon>
    </lineage>
</organism>
<proteinExistence type="predicted"/>
<dbReference type="RefSeq" id="WP_343981749.1">
    <property type="nucleotide sequence ID" value="NZ_BAAAJG010000015.1"/>
</dbReference>